<name>A0A2H6KIJ7_9APIC</name>
<dbReference type="VEuPathDB" id="PiroplasmaDB:BOVATA_043060"/>
<dbReference type="GeneID" id="39876583"/>
<gene>
    <name evidence="3" type="ORF">BOVATA_043060</name>
</gene>
<sequence length="3648" mass="408278">MQFTLNDVQNKPAAIDLAVTQIKAELQDLRGKLKNENGHQNQDVIETLQDFKDKDINGDWTFSAGDWKNTKCLTILQERLGYQNSILAKQPGIINTAISEIKYQLAVVGVKLRNVGNNDDILNPLQRFKRRIGRNAPEPWNVQGIHDVIKKLQEEPFKTQPDAIGKANSAIKAELTTLRGELQGSKPGDDVIETLNDLKGDGLSGQEWKVNGQDKKGLAKINSELNTQQSELSTQPTEIGGGVDQITNELTRLQTQLQNQVIFKLLNLQIVGLNNGDWEIIENGKGLTKITEDIVTIKTENVKDVRDKLKELCTAIRHIARDLKGILKEVKDNLIGELTGIKNNLRQLLSGPVHTAIKDLRAFLRFLVNGKAQLIKYLTQFVNQEIKEAEETLIREARRQYVSNIKELLKAFRQKVEEELRELPNEISRDLYLGYKGLIKYMYGPLSSDFTGREESVPQLSSAFRELYEQVQTYLLGEIGREADEQNRKKNPALPPSEEPYNSKLNEVYDTLAKLLAYFKDNDTFDHRLQALLRNLTDALSDLRPESFARPSSPLLDGLVEGLTKFTAEFTCAYVSAYAGAQFTDEEGEKCAKVFLTTLPTLCDAFNRLAEQCGKDGSWRDMNINATSKLGTFFQRCGYKVSTSPTLQDGELRDDCNGRDVYVLVTQNIRNTEDNEHLKKCLSLTHDCNLLQLLKCLCTHLHQYYRTCHLKVHPSPRPPCSIYEMLQWCCGLTYNPVHLTVTHDALPSLFEAPDKQGSADSEVSLTDLGSLALKAHPRVITPASLTDALTEVCHRSHSVLTTLLGFGHAGGIYACDFNTNPAGLLYPGDADALLCLLYNVLKRLHHQLHFLYRRCLYNARHGGWLDCWYGRGVGGSAWRCNTMQCANQMCPQKVDQNANQTGNQMTNQNANQACDQHPKCGVKSPLQSFLEDGLVGFLPHDLSADGTCVSCSGCDTKSPGLPCKTPMGLSNITRLASRASTGRHIMDVLGAFCGGASSPLARLCGYLNCLLTRPPRTPDDLFAFFYNFLCEWRKGGEHRKAAFEDAVGAACFRQRGVTLDVSTIFSTSNHGSVPDIPHLTGDLFSLVKCNGTPHSAPSHHCGPYLKPLGHDVRATFAKAHAHLYLSWVVYLTETFYDLLKQLLRDCERTCAEATSTCHALFASHKWRRPALSLPKWSKSQRPRGNLHLTTSKVNPLQLAKPGKLKNTNKDDAIKRLEHMKEQGLGEKDDWQNGNGQTLSGLGRIENDLSEEIKKLPQQTEIIRKAAIRIYAEIANVKIDMDNVFNPFDVMDHLRRLGKKIGTSKDGYSDSLQAIQNMISDLQSGDFTNKPQAIGDAKQEIVKELTAIRDALQGTKDNDVIKTLEDLKGDGLSDKEWNHGENKKGLKTIESALQGQQNTLSSQPEKIGGGVSQITGELTKLQKQLNNDVTKRLQKLRDSGLTDGITPWTMNNQPLTGIQKITEDIEAIKTTDVKEVKERLKELCTEIRTITREAKRDLEHVKKDRLEYELTGIKDQLHNLQIRLVSGPIQACREFINKDADRFGRDCIASLTAFVDGQVATAIEDLTAFAKQQCAANIKEALKAFARKVEEELSPLPPLINGDLQIGYKGLMRQVEGKPETQVAGAQGEFEKFEEFVRTLPSESKERVFKKLAAVFMHFYGELKAYVHKEIRREHKEEGKKKNPVPQEPEALYTDKLVRVTLSLNALLEYIRTEDTFDHRLQALLRSLTDALSNLRPESFAKPSTPLLDGLVEGLTKFTAEFTCAYVSRYAGAQFTDEEGEKCAKVFLTTLPTLCDAFTRLAEQCKTGGKWRDLSINSSSALGAFLQRCGYKVSTSPTLQDGELRDDCNGRDVYVLVSQRITETEDNAHLKKCLSLTHACNLLQLLKCLCTHLHQYYKTCHLKLHPSPRPPCSIYEMLTWCCGLPYNAVYLGLNSEALPLLFEAEEPDSWDSDVPLMNLSSLALKAHPQHITVTSLTDALTEVCHRSHSVLTTLLGYGHAGGIYAVDFNTNPGGLLYPCDVDALLCLLYDVLKRLHHQLYFLYRRCLYNARHGGWLDCWYGRDVGGSAWRCNTMQCANQICDQQCNQNANQTGNQMTNQNANQACDQHPKCGVKSPLQSFLEDGLQGFLPHAVTPMDSCVKCSGCDTTSPGLPCKTPMGLSNITRLASRASTGRHIMDVLGAFCGGASSPFARLCGYLECLLTRPPRTPDDLFAFYFNFISGWRKGGEHRKAAFEDAVGDACFWQRDVTLDVSAIFGTSDHGTLPNMPHLTGDLFSLVDCNGTPRSAPSHPCGPYLKPLGHDVRATFSKAHAHLYLSWIVYLTETFYDLLKQLLRDCERTCAEATSTCHALFASHKWRPPTLRQFTLNDVQNKPTAIGKAVQAIRKELQKLREKLKDGSKKDVIERLTDLQGDGLGQYAWNGKQTQDGKPLSGLGKIHGDLQGQNTELGKQNKIIGDAIGILKWEINHLLGSMGMKLNDDLANDDIVDQLGWLGKMIGKSQNGYKSSLQRIHYEIDWLRQSYFTYKPTTIDVAKQQIVNELGNLRTELQGTKDSDVIETLNDLKNTGLSGNKWDKNEHGNNKSLKSIEDALNTQQTTGTLNTQVTEKLRKLREHGLEKGEQPWTIESKADKGLTQITEDIEAIKDRDVKDVKHYLVALCSAVRHNARDLKGILKEVKDNLIGELTGIKNNLRQLLSGPVHTAIKDLRAFLRFLDNGKAQLIKYLTQFVNQEIKAAEETLIREARRQCVSNIKEALKAFARKVEEELSPLPPLINGDLQIGYKGFVYDFQQRFVTHISPLKGTLQLEALSTAFKRFHLALSGYLSAEIRRVHSEEYKKKNPSLPPAEDHYAEKLYGVTHALELLLEHISREKRFDRRLPEMLDKLAEAVGSLRPEKFAKVTTPILDGVAEAADKFEKELRTVYISTYDGAFEDHVLVDARNSRVTADGEKCAKILLTILKILCNDLTHLEEQCTRRYPSSRIYSTAGPGVLLHQMGYDVATSPNSQDGELQNDNDMTGDKIGRLLGRPIRHADQNEHLGKCSAVKRNEQNNYNLFDVIACLCYHLNEYYQTCHLILPPSPRTPCNIYQMLCWLTGLPHNRVYDRLKQQVKSVLSNADDHSTDTKWYMAAQPKSVTATNLTAAFHDVTSHSPAMLTRVLGYGDAMTTYACDFYNNSLRLHYPQDGDDCLHMMLHIFRLMLPVLRFLSSLCSLAAHHGGWAECKYGKGVPPYTWQCAPPLTALPSPHTECTDKSPLMSYLNDCLPGHLPHQVSAIGCEPKCKTCPNRADGMPCLTPLGFRGFSGSTRTGKELCKVLTKWLGNDHIKSLLSLCPRPPATLAEHFGFASSLVGGWQHSALPSAIDAFQSAFTDSITGQSMTLYREPGKLTDALRDAYGNGRSGHGIQHSTAKNADLSSLSMPRCCALPNDASINCAPFLSALCSDAYHCLPHRHADLYLSWAVYLPWTLYDLLQCLFTAFQQISCRDWGCGDCLHEDPCDPGSHGVPSSQSSGHSCRCRSIVQCRGVMPTLYSHGFTFRDAPALISQNRNCFSFRTQLSYVIHSDYFRELFDQCDQFLYRIRAPFLYTITALWSIATLYIAHTMLYRMDVLRIRSHLLTTRASHLIDVKALLSTGRRMLSLYKDVDYFDDDFHS</sequence>
<dbReference type="Proteomes" id="UP000236319">
    <property type="component" value="Unassembled WGS sequence"/>
</dbReference>
<evidence type="ECO:0000256" key="2">
    <source>
        <dbReference type="SAM" id="Phobius"/>
    </source>
</evidence>
<reference evidence="3 4" key="1">
    <citation type="journal article" date="2017" name="BMC Genomics">
        <title>Whole-genome assembly of Babesia ovata and comparative genomics between closely related pathogens.</title>
        <authorList>
            <person name="Yamagishi J."/>
            <person name="Asada M."/>
            <person name="Hakimi H."/>
            <person name="Tanaka T.Q."/>
            <person name="Sugimoto C."/>
            <person name="Kawazu S."/>
        </authorList>
    </citation>
    <scope>NUCLEOTIDE SEQUENCE [LARGE SCALE GENOMIC DNA]</scope>
    <source>
        <strain evidence="3 4">Miyake</strain>
    </source>
</reference>
<protein>
    <recommendedName>
        <fullName evidence="5">Extracellular matrix-binding ebh</fullName>
    </recommendedName>
</protein>
<evidence type="ECO:0000313" key="4">
    <source>
        <dbReference type="Proteomes" id="UP000236319"/>
    </source>
</evidence>
<dbReference type="RefSeq" id="XP_028869056.1">
    <property type="nucleotide sequence ID" value="XM_029013223.1"/>
</dbReference>
<feature type="transmembrane region" description="Helical" evidence="2">
    <location>
        <begin position="3579"/>
        <end position="3600"/>
    </location>
</feature>
<keyword evidence="4" id="KW-1185">Reference proteome</keyword>
<evidence type="ECO:0000313" key="3">
    <source>
        <dbReference type="EMBL" id="GBE62813.1"/>
    </source>
</evidence>
<dbReference type="OrthoDB" id="5791880at2759"/>
<comment type="caution">
    <text evidence="3">The sequence shown here is derived from an EMBL/GenBank/DDBJ whole genome shotgun (WGS) entry which is preliminary data.</text>
</comment>
<keyword evidence="1" id="KW-0175">Coiled coil</keyword>
<keyword evidence="2" id="KW-0472">Membrane</keyword>
<dbReference type="EMBL" id="BDSA01000007">
    <property type="protein sequence ID" value="GBE62813.1"/>
    <property type="molecule type" value="Genomic_DNA"/>
</dbReference>
<proteinExistence type="predicted"/>
<organism evidence="3 4">
    <name type="scientific">Babesia ovata</name>
    <dbReference type="NCBI Taxonomy" id="189622"/>
    <lineage>
        <taxon>Eukaryota</taxon>
        <taxon>Sar</taxon>
        <taxon>Alveolata</taxon>
        <taxon>Apicomplexa</taxon>
        <taxon>Aconoidasida</taxon>
        <taxon>Piroplasmida</taxon>
        <taxon>Babesiidae</taxon>
        <taxon>Babesia</taxon>
    </lineage>
</organism>
<keyword evidence="2" id="KW-0812">Transmembrane</keyword>
<keyword evidence="2" id="KW-1133">Transmembrane helix</keyword>
<evidence type="ECO:0000256" key="1">
    <source>
        <dbReference type="SAM" id="Coils"/>
    </source>
</evidence>
<accession>A0A2H6KIJ7</accession>
<evidence type="ECO:0008006" key="5">
    <source>
        <dbReference type="Google" id="ProtNLM"/>
    </source>
</evidence>
<feature type="coiled-coil region" evidence="1">
    <location>
        <begin position="1472"/>
        <end position="1522"/>
    </location>
</feature>